<dbReference type="Proteomes" id="UP000475117">
    <property type="component" value="Chromosome"/>
</dbReference>
<dbReference type="PANTHER" id="PTHR30477:SF13">
    <property type="entry name" value="IRON TRANSPORT SYSTEM MEMBRANE PROTEIN HI_0360-RELATED"/>
    <property type="match status" value="1"/>
</dbReference>
<dbReference type="GO" id="GO:0043190">
    <property type="term" value="C:ATP-binding cassette (ABC) transporter complex"/>
    <property type="evidence" value="ECO:0007669"/>
    <property type="project" value="InterPro"/>
</dbReference>
<evidence type="ECO:0000256" key="1">
    <source>
        <dbReference type="ARBA" id="ARBA00004141"/>
    </source>
</evidence>
<evidence type="ECO:0000256" key="4">
    <source>
        <dbReference type="ARBA" id="ARBA00022989"/>
    </source>
</evidence>
<dbReference type="SUPFAM" id="SSF81345">
    <property type="entry name" value="ABC transporter involved in vitamin B12 uptake, BtuC"/>
    <property type="match status" value="1"/>
</dbReference>
<dbReference type="EMBL" id="CP066776">
    <property type="protein sequence ID" value="QQL46330.1"/>
    <property type="molecule type" value="Genomic_DNA"/>
</dbReference>
<evidence type="ECO:0000256" key="5">
    <source>
        <dbReference type="ARBA" id="ARBA00023136"/>
    </source>
</evidence>
<keyword evidence="8" id="KW-1185">Reference proteome</keyword>
<dbReference type="GO" id="GO:0010043">
    <property type="term" value="P:response to zinc ion"/>
    <property type="evidence" value="ECO:0007669"/>
    <property type="project" value="TreeGrafter"/>
</dbReference>
<name>A0A6B3L8C9_9BACT</name>
<dbReference type="GO" id="GO:0055085">
    <property type="term" value="P:transmembrane transport"/>
    <property type="evidence" value="ECO:0007669"/>
    <property type="project" value="InterPro"/>
</dbReference>
<dbReference type="PANTHER" id="PTHR30477">
    <property type="entry name" value="ABC-TRANSPORTER METAL-BINDING PROTEIN"/>
    <property type="match status" value="1"/>
</dbReference>
<dbReference type="AlphaFoldDB" id="A0A6B3L8C9"/>
<evidence type="ECO:0000256" key="2">
    <source>
        <dbReference type="ARBA" id="ARBA00008034"/>
    </source>
</evidence>
<organism evidence="7 8">
    <name type="scientific">Sulfuriroseicoccus oceanibius</name>
    <dbReference type="NCBI Taxonomy" id="2707525"/>
    <lineage>
        <taxon>Bacteria</taxon>
        <taxon>Pseudomonadati</taxon>
        <taxon>Verrucomicrobiota</taxon>
        <taxon>Verrucomicrobiia</taxon>
        <taxon>Verrucomicrobiales</taxon>
        <taxon>Verrucomicrobiaceae</taxon>
        <taxon>Sulfuriroseicoccus</taxon>
    </lineage>
</organism>
<keyword evidence="6" id="KW-0813">Transport</keyword>
<proteinExistence type="inferred from homology"/>
<dbReference type="Pfam" id="PF00950">
    <property type="entry name" value="ABC-3"/>
    <property type="match status" value="1"/>
</dbReference>
<dbReference type="Gene3D" id="1.10.3470.10">
    <property type="entry name" value="ABC transporter involved in vitamin B12 uptake, BtuC"/>
    <property type="match status" value="1"/>
</dbReference>
<sequence length="283" mass="29917">MNEFIDWLAEPLQHQFNLRALVAALLIGFTNGYASAFVVLRRDALKVGSLSHALLPGIAVAILITGLSDWSAFLGALIAALIVGLGSLAVSRGSRIDHDSALAILYTAAFSGGIVILRRIGVQSELSEWLFGSIMHMSNGDLWVSFIIALVALTVMTALQRPLVMMLFEPNVAASLGVPVRALNYLLMGLLILILISSLQAVGCILALGLLVTPAAIMFLFTNATSKLFWGGGVIGAVVSVSAIFIGWWADIEQGPTIVLLLGAAFAVAFVVSPRYGVLKKSA</sequence>
<dbReference type="InterPro" id="IPR001626">
    <property type="entry name" value="ABC_TroCD"/>
</dbReference>
<evidence type="ECO:0000256" key="3">
    <source>
        <dbReference type="ARBA" id="ARBA00022692"/>
    </source>
</evidence>
<protein>
    <submittedName>
        <fullName evidence="7">Metal ABC transporter permease</fullName>
    </submittedName>
</protein>
<gene>
    <name evidence="7" type="ORF">G3M56_000065</name>
</gene>
<accession>A0A6B3L8C9</accession>
<evidence type="ECO:0000313" key="7">
    <source>
        <dbReference type="EMBL" id="QQL46330.1"/>
    </source>
</evidence>
<comment type="similarity">
    <text evidence="2 6">Belongs to the ABC-3 integral membrane protein family.</text>
</comment>
<keyword evidence="4" id="KW-1133">Transmembrane helix</keyword>
<keyword evidence="3 6" id="KW-0812">Transmembrane</keyword>
<evidence type="ECO:0000313" key="8">
    <source>
        <dbReference type="Proteomes" id="UP000475117"/>
    </source>
</evidence>
<comment type="subcellular location">
    <subcellularLocation>
        <location evidence="6">Cell membrane</location>
        <topology evidence="6">Multi-pass membrane protein</topology>
    </subcellularLocation>
    <subcellularLocation>
        <location evidence="1">Membrane</location>
        <topology evidence="1">Multi-pass membrane protein</topology>
    </subcellularLocation>
</comment>
<keyword evidence="5" id="KW-0472">Membrane</keyword>
<reference evidence="7 8" key="1">
    <citation type="submission" date="2020-12" db="EMBL/GenBank/DDBJ databases">
        <title>Sulforoseuscoccus oceanibium gen. nov., sp. nov., a representative of the phylum Verrucomicrobia with special cytoplasmic membrane, and proposal of Sulforoseuscoccusaceae fam. nov.</title>
        <authorList>
            <person name="Xi F."/>
        </authorList>
    </citation>
    <scope>NUCLEOTIDE SEQUENCE [LARGE SCALE GENOMIC DNA]</scope>
    <source>
        <strain evidence="7 8">T37</strain>
    </source>
</reference>
<dbReference type="KEGG" id="soa:G3M56_000065"/>
<evidence type="ECO:0000256" key="6">
    <source>
        <dbReference type="RuleBase" id="RU003943"/>
    </source>
</evidence>
<dbReference type="InterPro" id="IPR037294">
    <property type="entry name" value="ABC_BtuC-like"/>
</dbReference>